<organism evidence="2 3">
    <name type="scientific">Amycolatopsis cihanbeyliensis</name>
    <dbReference type="NCBI Taxonomy" id="1128664"/>
    <lineage>
        <taxon>Bacteria</taxon>
        <taxon>Bacillati</taxon>
        <taxon>Actinomycetota</taxon>
        <taxon>Actinomycetes</taxon>
        <taxon>Pseudonocardiales</taxon>
        <taxon>Pseudonocardiaceae</taxon>
        <taxon>Amycolatopsis</taxon>
    </lineage>
</organism>
<evidence type="ECO:0000313" key="2">
    <source>
        <dbReference type="EMBL" id="TQI93807.1"/>
    </source>
</evidence>
<gene>
    <name evidence="2" type="ORF">FB471_5952</name>
</gene>
<reference evidence="2 3" key="1">
    <citation type="submission" date="2019-06" db="EMBL/GenBank/DDBJ databases">
        <title>Sequencing the genomes of 1000 actinobacteria strains.</title>
        <authorList>
            <person name="Klenk H.-P."/>
        </authorList>
    </citation>
    <scope>NUCLEOTIDE SEQUENCE [LARGE SCALE GENOMIC DNA]</scope>
    <source>
        <strain evidence="2 3">DSM 45679</strain>
    </source>
</reference>
<keyword evidence="3" id="KW-1185">Reference proteome</keyword>
<sequence>MLTTFMFLAAVAAELVVIGRMVWLSTEARRALPAAEPRPVWDLLAGAAALRQASRTHSDRIDRYLRELHEPWRAGLGR</sequence>
<keyword evidence="1" id="KW-1133">Transmembrane helix</keyword>
<keyword evidence="1" id="KW-0812">Transmembrane</keyword>
<dbReference type="EMBL" id="VFML01000002">
    <property type="protein sequence ID" value="TQI93807.1"/>
    <property type="molecule type" value="Genomic_DNA"/>
</dbReference>
<dbReference type="AlphaFoldDB" id="A0A542CSL9"/>
<name>A0A542CSL9_AMYCI</name>
<proteinExistence type="predicted"/>
<accession>A0A542CSL9</accession>
<keyword evidence="1" id="KW-0472">Membrane</keyword>
<evidence type="ECO:0000256" key="1">
    <source>
        <dbReference type="SAM" id="Phobius"/>
    </source>
</evidence>
<evidence type="ECO:0000313" key="3">
    <source>
        <dbReference type="Proteomes" id="UP000320876"/>
    </source>
</evidence>
<protein>
    <submittedName>
        <fullName evidence="2">Uncharacterized protein</fullName>
    </submittedName>
</protein>
<comment type="caution">
    <text evidence="2">The sequence shown here is derived from an EMBL/GenBank/DDBJ whole genome shotgun (WGS) entry which is preliminary data.</text>
</comment>
<dbReference type="Proteomes" id="UP000320876">
    <property type="component" value="Unassembled WGS sequence"/>
</dbReference>
<dbReference type="RefSeq" id="WP_142002927.1">
    <property type="nucleotide sequence ID" value="NZ_VFML01000002.1"/>
</dbReference>
<feature type="transmembrane region" description="Helical" evidence="1">
    <location>
        <begin position="6"/>
        <end position="23"/>
    </location>
</feature>